<keyword evidence="7" id="KW-1003">Cell membrane</keyword>
<dbReference type="InterPro" id="IPR026015">
    <property type="entry name" value="ATP_synth_OSCP/delta_N_sf"/>
</dbReference>
<reference evidence="9" key="1">
    <citation type="submission" date="2017-06" db="EMBL/GenBank/DDBJ databases">
        <title>Complete genome sequence of Capnocytophaga sp. KCOM 1579 (=ChDC OS43) isolated from a human refractory periapical abscess lesion.</title>
        <authorList>
            <person name="Kook J.-K."/>
            <person name="Park S.-N."/>
            <person name="Lim Y.K."/>
            <person name="Roh H."/>
        </authorList>
    </citation>
    <scope>NUCLEOTIDE SEQUENCE [LARGE SCALE GENOMIC DNA]</scope>
    <source>
        <strain evidence="9">ChDC OS43</strain>
    </source>
</reference>
<evidence type="ECO:0000313" key="8">
    <source>
        <dbReference type="EMBL" id="ASF43896.1"/>
    </source>
</evidence>
<dbReference type="PROSITE" id="PS00389">
    <property type="entry name" value="ATPASE_DELTA"/>
    <property type="match status" value="1"/>
</dbReference>
<dbReference type="PANTHER" id="PTHR11910">
    <property type="entry name" value="ATP SYNTHASE DELTA CHAIN"/>
    <property type="match status" value="1"/>
</dbReference>
<comment type="function">
    <text evidence="7">This protein is part of the stalk that links CF(0) to CF(1). It either transmits conformational changes from CF(0) to CF(1) or is implicated in proton conduction.</text>
</comment>
<gene>
    <name evidence="7 8" type="primary">atpH</name>
    <name evidence="8" type="ORF">CBG49_12840</name>
</gene>
<dbReference type="AlphaFoldDB" id="A0A1Z4BRI0"/>
<dbReference type="Proteomes" id="UP000197007">
    <property type="component" value="Chromosome"/>
</dbReference>
<comment type="similarity">
    <text evidence="7">Belongs to the ATPase delta chain family.</text>
</comment>
<dbReference type="EMBL" id="CP022022">
    <property type="protein sequence ID" value="ASF43896.1"/>
    <property type="molecule type" value="Genomic_DNA"/>
</dbReference>
<dbReference type="GO" id="GO:0005886">
    <property type="term" value="C:plasma membrane"/>
    <property type="evidence" value="ECO:0007669"/>
    <property type="project" value="UniProtKB-SubCell"/>
</dbReference>
<dbReference type="InterPro" id="IPR000711">
    <property type="entry name" value="ATPase_OSCP/dsu"/>
</dbReference>
<keyword evidence="6 7" id="KW-0066">ATP synthesis</keyword>
<proteinExistence type="inferred from homology"/>
<evidence type="ECO:0000256" key="2">
    <source>
        <dbReference type="ARBA" id="ARBA00022448"/>
    </source>
</evidence>
<comment type="subcellular location">
    <subcellularLocation>
        <location evidence="7">Cell membrane</location>
        <topology evidence="7">Peripheral membrane protein</topology>
    </subcellularLocation>
    <subcellularLocation>
        <location evidence="1">Membrane</location>
    </subcellularLocation>
</comment>
<evidence type="ECO:0000256" key="7">
    <source>
        <dbReference type="HAMAP-Rule" id="MF_01416"/>
    </source>
</evidence>
<keyword evidence="7" id="KW-0139">CF(1)</keyword>
<dbReference type="GO" id="GO:0046933">
    <property type="term" value="F:proton-transporting ATP synthase activity, rotational mechanism"/>
    <property type="evidence" value="ECO:0007669"/>
    <property type="project" value="UniProtKB-UniRule"/>
</dbReference>
<evidence type="ECO:0000256" key="4">
    <source>
        <dbReference type="ARBA" id="ARBA00023065"/>
    </source>
</evidence>
<keyword evidence="4 7" id="KW-0406">Ion transport</keyword>
<protein>
    <recommendedName>
        <fullName evidence="7">ATP synthase subunit delta</fullName>
    </recommendedName>
    <alternativeName>
        <fullName evidence="7">ATP synthase F(1) sector subunit delta</fullName>
    </alternativeName>
    <alternativeName>
        <fullName evidence="7">F-type ATPase subunit delta</fullName>
        <shortName evidence="7">F-ATPase subunit delta</shortName>
    </alternativeName>
</protein>
<name>A0A1Z4BRI0_9FLAO</name>
<dbReference type="KEGG" id="capn:CBG49_12840"/>
<dbReference type="GO" id="GO:0045259">
    <property type="term" value="C:proton-transporting ATP synthase complex"/>
    <property type="evidence" value="ECO:0007669"/>
    <property type="project" value="UniProtKB-KW"/>
</dbReference>
<dbReference type="InterPro" id="IPR020781">
    <property type="entry name" value="ATPase_OSCP/d_CS"/>
</dbReference>
<comment type="function">
    <text evidence="7">F(1)F(0) ATP synthase produces ATP from ADP in the presence of a proton or sodium gradient. F-type ATPases consist of two structural domains, F(1) containing the extramembraneous catalytic core and F(0) containing the membrane proton channel, linked together by a central stalk and a peripheral stalk. During catalysis, ATP synthesis in the catalytic domain of F(1) is coupled via a rotary mechanism of the central stalk subunits to proton translocation.</text>
</comment>
<dbReference type="PRINTS" id="PR00125">
    <property type="entry name" value="ATPASEDELTA"/>
</dbReference>
<dbReference type="NCBIfam" id="TIGR01145">
    <property type="entry name" value="ATP_synt_delta"/>
    <property type="match status" value="1"/>
</dbReference>
<dbReference type="HAMAP" id="MF_01416">
    <property type="entry name" value="ATP_synth_delta_bact"/>
    <property type="match status" value="1"/>
</dbReference>
<evidence type="ECO:0000256" key="3">
    <source>
        <dbReference type="ARBA" id="ARBA00022781"/>
    </source>
</evidence>
<evidence type="ECO:0000256" key="6">
    <source>
        <dbReference type="ARBA" id="ARBA00023310"/>
    </source>
</evidence>
<keyword evidence="9" id="KW-1185">Reference proteome</keyword>
<keyword evidence="5 7" id="KW-0472">Membrane</keyword>
<keyword evidence="2 7" id="KW-0813">Transport</keyword>
<evidence type="ECO:0000256" key="1">
    <source>
        <dbReference type="ARBA" id="ARBA00004370"/>
    </source>
</evidence>
<sequence length="182" mass="20827">MYGFRVANRYAKALLEYALQQNVLEAVFADMTLIDKTIKSHKDLERMLISPIVKTTVKKNVLSKIFTTITPETLRLFELLIKNGRLSILGTVAEKFVVQYNIYKNHKVAVVTTATPLNDSTQQEMLQKVKLLTKNENVTLENKVDKNIIGGFILRVGDVQYNASVAHKLNRLQQEFQEKLFL</sequence>
<keyword evidence="3 7" id="KW-0375">Hydrogen ion transport</keyword>
<dbReference type="RefSeq" id="WP_088594779.1">
    <property type="nucleotide sequence ID" value="NZ_CP022022.1"/>
</dbReference>
<dbReference type="Gene3D" id="1.10.520.20">
    <property type="entry name" value="N-terminal domain of the delta subunit of the F1F0-ATP synthase"/>
    <property type="match status" value="1"/>
</dbReference>
<organism evidence="8 9">
    <name type="scientific">Capnocytophaga endodontalis</name>
    <dbReference type="NCBI Taxonomy" id="2708117"/>
    <lineage>
        <taxon>Bacteria</taxon>
        <taxon>Pseudomonadati</taxon>
        <taxon>Bacteroidota</taxon>
        <taxon>Flavobacteriia</taxon>
        <taxon>Flavobacteriales</taxon>
        <taxon>Flavobacteriaceae</taxon>
        <taxon>Capnocytophaga</taxon>
    </lineage>
</organism>
<dbReference type="SUPFAM" id="SSF47928">
    <property type="entry name" value="N-terminal domain of the delta subunit of the F1F0-ATP synthase"/>
    <property type="match status" value="1"/>
</dbReference>
<evidence type="ECO:0000313" key="9">
    <source>
        <dbReference type="Proteomes" id="UP000197007"/>
    </source>
</evidence>
<evidence type="ECO:0000256" key="5">
    <source>
        <dbReference type="ARBA" id="ARBA00023136"/>
    </source>
</evidence>
<dbReference type="Pfam" id="PF00213">
    <property type="entry name" value="OSCP"/>
    <property type="match status" value="1"/>
</dbReference>
<accession>A0A1Z4BRI0</accession>